<evidence type="ECO:0000313" key="2">
    <source>
        <dbReference type="Proteomes" id="UP000515498"/>
    </source>
</evidence>
<name>A0A7G8PFD7_9MYCO</name>
<gene>
    <name evidence="1" type="ORF">HZU40_01280</name>
</gene>
<dbReference type="RefSeq" id="WP_187097248.1">
    <property type="nucleotide sequence ID" value="NZ_CP059894.1"/>
</dbReference>
<reference evidence="1 2" key="1">
    <citation type="submission" date="2020-07" db="EMBL/GenBank/DDBJ databases">
        <title>Draft genome sequence of four isobutane-metabolizing strains capable of cometabolically degrading diverse ether contaminants.</title>
        <authorList>
            <person name="Chen W."/>
            <person name="Faulkner N."/>
            <person name="Smith C."/>
            <person name="Hyman M."/>
        </authorList>
    </citation>
    <scope>NUCLEOTIDE SEQUENCE [LARGE SCALE GENOMIC DNA]</scope>
    <source>
        <strain evidence="1 2">2A</strain>
    </source>
</reference>
<accession>A0A7G8PFD7</accession>
<dbReference type="AlphaFoldDB" id="A0A7G8PFD7"/>
<protein>
    <submittedName>
        <fullName evidence="1">Uncharacterized protein</fullName>
    </submittedName>
</protein>
<evidence type="ECO:0000313" key="1">
    <source>
        <dbReference type="EMBL" id="QNJ93053.1"/>
    </source>
</evidence>
<dbReference type="EMBL" id="CP059894">
    <property type="protein sequence ID" value="QNJ93053.1"/>
    <property type="molecule type" value="Genomic_DNA"/>
</dbReference>
<sequence length="109" mass="11360">MTTTIEDGVRLHAVDLQDAQRRAAELRAATPGTPVLLDIEVLIDRDTRSAFAALDGVSTGGALRYVGTPHGLAGLIADVQRLGIADYVVLKPLAGSPVADLMLAELLAS</sequence>
<dbReference type="Proteomes" id="UP000515498">
    <property type="component" value="Chromosome"/>
</dbReference>
<proteinExistence type="predicted"/>
<dbReference type="KEGG" id="mflu:HZU40_01280"/>
<organism evidence="1 2">
    <name type="scientific">Mycolicibacterium fluoranthenivorans</name>
    <dbReference type="NCBI Taxonomy" id="258505"/>
    <lineage>
        <taxon>Bacteria</taxon>
        <taxon>Bacillati</taxon>
        <taxon>Actinomycetota</taxon>
        <taxon>Actinomycetes</taxon>
        <taxon>Mycobacteriales</taxon>
        <taxon>Mycobacteriaceae</taxon>
        <taxon>Mycolicibacterium</taxon>
    </lineage>
</organism>